<reference evidence="2 3" key="1">
    <citation type="submission" date="2022-09" db="EMBL/GenBank/DDBJ databases">
        <title>Draft genome of isolate Be4.</title>
        <authorList>
            <person name="Sanchez-Castro I."/>
            <person name="Martinez-Rodriguez P."/>
            <person name="Descostes M."/>
            <person name="Merroun M."/>
        </authorList>
    </citation>
    <scope>NUCLEOTIDE SEQUENCE [LARGE SCALE GENOMIC DNA]</scope>
    <source>
        <strain evidence="2 3">Be4</strain>
    </source>
</reference>
<protein>
    <submittedName>
        <fullName evidence="2">Uncharacterized protein</fullName>
    </submittedName>
</protein>
<evidence type="ECO:0000313" key="3">
    <source>
        <dbReference type="Proteomes" id="UP001525968"/>
    </source>
</evidence>
<accession>A0ABT2PGW3</accession>
<proteinExistence type="predicted"/>
<evidence type="ECO:0000313" key="2">
    <source>
        <dbReference type="EMBL" id="MCT9809668.1"/>
    </source>
</evidence>
<dbReference type="Proteomes" id="UP001525968">
    <property type="component" value="Unassembled WGS sequence"/>
</dbReference>
<organism evidence="2 3">
    <name type="scientific">Acidovorax bellezanensis</name>
    <dbReference type="NCBI Taxonomy" id="2976702"/>
    <lineage>
        <taxon>Bacteria</taxon>
        <taxon>Pseudomonadati</taxon>
        <taxon>Pseudomonadota</taxon>
        <taxon>Betaproteobacteria</taxon>
        <taxon>Burkholderiales</taxon>
        <taxon>Comamonadaceae</taxon>
        <taxon>Acidovorax</taxon>
    </lineage>
</organism>
<gene>
    <name evidence="2" type="ORF">N0K08_03415</name>
</gene>
<name>A0ABT2PGW3_9BURK</name>
<keyword evidence="3" id="KW-1185">Reference proteome</keyword>
<feature type="region of interest" description="Disordered" evidence="1">
    <location>
        <begin position="61"/>
        <end position="82"/>
    </location>
</feature>
<sequence>MRIPAMVLELNDVSVARQMVQGLVDGKVVDWIHLEQCTKADMLPAHGAAEASAHEAINVALTRSRGNASKPASRGPEDSAQP</sequence>
<evidence type="ECO:0000256" key="1">
    <source>
        <dbReference type="SAM" id="MobiDB-lite"/>
    </source>
</evidence>
<comment type="caution">
    <text evidence="2">The sequence shown here is derived from an EMBL/GenBank/DDBJ whole genome shotgun (WGS) entry which is preliminary data.</text>
</comment>
<dbReference type="EMBL" id="JAODYH010000002">
    <property type="protein sequence ID" value="MCT9809668.1"/>
    <property type="molecule type" value="Genomic_DNA"/>
</dbReference>